<feature type="compositionally biased region" description="Basic and acidic residues" evidence="1">
    <location>
        <begin position="118"/>
        <end position="127"/>
    </location>
</feature>
<gene>
    <name evidence="2" type="ORF">BUALT_Bualt15G0017900</name>
</gene>
<evidence type="ECO:0000313" key="3">
    <source>
        <dbReference type="Proteomes" id="UP000826271"/>
    </source>
</evidence>
<dbReference type="PANTHER" id="PTHR36388:SF1">
    <property type="entry name" value="OS02G0469000 PROTEIN"/>
    <property type="match status" value="1"/>
</dbReference>
<dbReference type="Proteomes" id="UP000826271">
    <property type="component" value="Unassembled WGS sequence"/>
</dbReference>
<reference evidence="2" key="1">
    <citation type="submission" date="2019-10" db="EMBL/GenBank/DDBJ databases">
        <authorList>
            <person name="Zhang R."/>
            <person name="Pan Y."/>
            <person name="Wang J."/>
            <person name="Ma R."/>
            <person name="Yu S."/>
        </authorList>
    </citation>
    <scope>NUCLEOTIDE SEQUENCE</scope>
    <source>
        <strain evidence="2">LA-IB0</strain>
        <tissue evidence="2">Leaf</tissue>
    </source>
</reference>
<protein>
    <submittedName>
        <fullName evidence="2">Uncharacterized protein</fullName>
    </submittedName>
</protein>
<organism evidence="2 3">
    <name type="scientific">Buddleja alternifolia</name>
    <dbReference type="NCBI Taxonomy" id="168488"/>
    <lineage>
        <taxon>Eukaryota</taxon>
        <taxon>Viridiplantae</taxon>
        <taxon>Streptophyta</taxon>
        <taxon>Embryophyta</taxon>
        <taxon>Tracheophyta</taxon>
        <taxon>Spermatophyta</taxon>
        <taxon>Magnoliopsida</taxon>
        <taxon>eudicotyledons</taxon>
        <taxon>Gunneridae</taxon>
        <taxon>Pentapetalae</taxon>
        <taxon>asterids</taxon>
        <taxon>lamiids</taxon>
        <taxon>Lamiales</taxon>
        <taxon>Scrophulariaceae</taxon>
        <taxon>Buddlejeae</taxon>
        <taxon>Buddleja</taxon>
    </lineage>
</organism>
<keyword evidence="3" id="KW-1185">Reference proteome</keyword>
<dbReference type="EMBL" id="WHWC01000015">
    <property type="protein sequence ID" value="KAG8368177.1"/>
    <property type="molecule type" value="Genomic_DNA"/>
</dbReference>
<accession>A0AAV6WKZ5</accession>
<feature type="region of interest" description="Disordered" evidence="1">
    <location>
        <begin position="194"/>
        <end position="213"/>
    </location>
</feature>
<dbReference type="PANTHER" id="PTHR36388">
    <property type="entry name" value="OS02G0469000 PROTEIN"/>
    <property type="match status" value="1"/>
</dbReference>
<proteinExistence type="predicted"/>
<dbReference type="AlphaFoldDB" id="A0AAV6WKZ5"/>
<sequence>MKFPMLYVLGDVYGNCVEVYAHELCWKMLSPEDVAWADSCLTKDPDSLDSGWNSLKDALLQTLTVEHDSSAHEKDNSVELAKTEIFSSTETDNIKNSNKTEARIVTNGEGAEQNSDDNSNHENTDDFWSKHSMENVFLPTYNEESRDIGALDPEMDFVFQEFELEQSTEDIFKIWDLDIPPEEDDLIKQLNKALAENSSESTTPVPDDSSKAWKGLKDVSLGDLISGMADLSLSPNSG</sequence>
<evidence type="ECO:0000313" key="2">
    <source>
        <dbReference type="EMBL" id="KAG8368177.1"/>
    </source>
</evidence>
<comment type="caution">
    <text evidence="2">The sequence shown here is derived from an EMBL/GenBank/DDBJ whole genome shotgun (WGS) entry which is preliminary data.</text>
</comment>
<feature type="region of interest" description="Disordered" evidence="1">
    <location>
        <begin position="108"/>
        <end position="127"/>
    </location>
</feature>
<name>A0AAV6WKZ5_9LAMI</name>
<evidence type="ECO:0000256" key="1">
    <source>
        <dbReference type="SAM" id="MobiDB-lite"/>
    </source>
</evidence>